<feature type="transmembrane region" description="Helical" evidence="1">
    <location>
        <begin position="41"/>
        <end position="59"/>
    </location>
</feature>
<accession>A0A4S3B5D5</accession>
<dbReference type="InterPro" id="IPR008407">
    <property type="entry name" value="Brnchd-chn_aa_trnsp_AzlD"/>
</dbReference>
<feature type="transmembrane region" description="Helical" evidence="1">
    <location>
        <begin position="6"/>
        <end position="29"/>
    </location>
</feature>
<gene>
    <name evidence="2" type="ORF">ESZ54_07030</name>
</gene>
<feature type="transmembrane region" description="Helical" evidence="1">
    <location>
        <begin position="79"/>
        <end position="104"/>
    </location>
</feature>
<dbReference type="EMBL" id="SDGV01000016">
    <property type="protein sequence ID" value="THB61080.1"/>
    <property type="molecule type" value="Genomic_DNA"/>
</dbReference>
<evidence type="ECO:0000313" key="2">
    <source>
        <dbReference type="EMBL" id="THB61080.1"/>
    </source>
</evidence>
<proteinExistence type="predicted"/>
<organism evidence="2 3">
    <name type="scientific">Vagococcus silagei</name>
    <dbReference type="NCBI Taxonomy" id="2508885"/>
    <lineage>
        <taxon>Bacteria</taxon>
        <taxon>Bacillati</taxon>
        <taxon>Bacillota</taxon>
        <taxon>Bacilli</taxon>
        <taxon>Lactobacillales</taxon>
        <taxon>Enterococcaceae</taxon>
        <taxon>Vagococcus</taxon>
    </lineage>
</organism>
<reference evidence="2 3" key="1">
    <citation type="submission" date="2019-01" db="EMBL/GenBank/DDBJ databases">
        <title>Vagococcus silagei sp. nov. isolated from brewer's grain.</title>
        <authorList>
            <person name="Guu J.-R."/>
        </authorList>
    </citation>
    <scope>NUCLEOTIDE SEQUENCE [LARGE SCALE GENOMIC DNA]</scope>
    <source>
        <strain evidence="2 3">2B-2</strain>
    </source>
</reference>
<dbReference type="Pfam" id="PF05437">
    <property type="entry name" value="AzlD"/>
    <property type="match status" value="1"/>
</dbReference>
<keyword evidence="3" id="KW-1185">Reference proteome</keyword>
<dbReference type="RefSeq" id="WP_136136961.1">
    <property type="nucleotide sequence ID" value="NZ_SDGV01000016.1"/>
</dbReference>
<dbReference type="AlphaFoldDB" id="A0A4S3B5D5"/>
<protein>
    <submittedName>
        <fullName evidence="2">AzlD domain-containing protein</fullName>
    </submittedName>
</protein>
<keyword evidence="1" id="KW-1133">Transmembrane helix</keyword>
<evidence type="ECO:0000256" key="1">
    <source>
        <dbReference type="SAM" id="Phobius"/>
    </source>
</evidence>
<sequence>MPSFNFVLLTIIGCGIATWTSRVLPFFLLKRMKLSDKVVEFLSFVPIVIMSALWFSGLFEQNLGHLPSINVPELIASIPTVVSAIISKNLLVIVLVGMVSLAVIRMIA</sequence>
<keyword evidence="1" id="KW-0472">Membrane</keyword>
<name>A0A4S3B5D5_9ENTE</name>
<keyword evidence="1" id="KW-0812">Transmembrane</keyword>
<evidence type="ECO:0000313" key="3">
    <source>
        <dbReference type="Proteomes" id="UP000310506"/>
    </source>
</evidence>
<dbReference type="OrthoDB" id="7870017at2"/>
<comment type="caution">
    <text evidence="2">The sequence shown here is derived from an EMBL/GenBank/DDBJ whole genome shotgun (WGS) entry which is preliminary data.</text>
</comment>
<dbReference type="Proteomes" id="UP000310506">
    <property type="component" value="Unassembled WGS sequence"/>
</dbReference>